<dbReference type="PANTHER" id="PTHR23272:SF182">
    <property type="entry name" value="OS09G0381850 PROTEIN"/>
    <property type="match status" value="1"/>
</dbReference>
<gene>
    <name evidence="3" type="ORF">C2S53_000471</name>
</gene>
<evidence type="ECO:0000259" key="1">
    <source>
        <dbReference type="Pfam" id="PF05699"/>
    </source>
</evidence>
<evidence type="ECO:0000259" key="2">
    <source>
        <dbReference type="Pfam" id="PF14372"/>
    </source>
</evidence>
<feature type="domain" description="HAT C-terminal dimerisation" evidence="1">
    <location>
        <begin position="230"/>
        <end position="313"/>
    </location>
</feature>
<evidence type="ECO:0008006" key="5">
    <source>
        <dbReference type="Google" id="ProtNLM"/>
    </source>
</evidence>
<dbReference type="Pfam" id="PF05699">
    <property type="entry name" value="Dimer_Tnp_hAT"/>
    <property type="match status" value="1"/>
</dbReference>
<keyword evidence="4" id="KW-1185">Reference proteome</keyword>
<name>A0AAD4PAM2_PERFH</name>
<dbReference type="SUPFAM" id="SSF53098">
    <property type="entry name" value="Ribonuclease H-like"/>
    <property type="match status" value="1"/>
</dbReference>
<dbReference type="EMBL" id="SDAM02000062">
    <property type="protein sequence ID" value="KAH6832928.1"/>
    <property type="molecule type" value="Genomic_DNA"/>
</dbReference>
<sequence length="362" mass="42257">MFSDIVKQLKLSSKKLVLDCCTRWNATYFMLSAALEFKDVFPRYQQRDPLYTSLPSEEEWKRVQVVCSFLREFHELTKLISGSEYPTANLFLTELVQIKKFLKNETQDTFMKEMIKKMKTKFEKYWGSCNLLICIATVLDSRNKMRVIKWCAKDTMSEADGVELIVTVRETLRHLYDEYVENSKVNVGETSTIEPLREECSINVPLEQKSRHDFESYISDNDCVIKNSVLDLYLEELVVKWRKPTSFDAIMWWKMNNSKYKTLSRMACDVLSIPITTVASESTFSADGRVIDPRRTSLSVNTVQMLLCAGDWLRSHYDIKGKARLSVIFVSYTFLHFMSNMCSIFKDKEDKEGREVEEINLT</sequence>
<dbReference type="Pfam" id="PF14372">
    <property type="entry name" value="hAT-like_RNase-H"/>
    <property type="match status" value="1"/>
</dbReference>
<proteinExistence type="predicted"/>
<dbReference type="InterPro" id="IPR012337">
    <property type="entry name" value="RNaseH-like_sf"/>
</dbReference>
<dbReference type="AlphaFoldDB" id="A0AAD4PAM2"/>
<organism evidence="3 4">
    <name type="scientific">Perilla frutescens var. hirtella</name>
    <name type="common">Perilla citriodora</name>
    <name type="synonym">Perilla setoyensis</name>
    <dbReference type="NCBI Taxonomy" id="608512"/>
    <lineage>
        <taxon>Eukaryota</taxon>
        <taxon>Viridiplantae</taxon>
        <taxon>Streptophyta</taxon>
        <taxon>Embryophyta</taxon>
        <taxon>Tracheophyta</taxon>
        <taxon>Spermatophyta</taxon>
        <taxon>Magnoliopsida</taxon>
        <taxon>eudicotyledons</taxon>
        <taxon>Gunneridae</taxon>
        <taxon>Pentapetalae</taxon>
        <taxon>asterids</taxon>
        <taxon>lamiids</taxon>
        <taxon>Lamiales</taxon>
        <taxon>Lamiaceae</taxon>
        <taxon>Nepetoideae</taxon>
        <taxon>Elsholtzieae</taxon>
        <taxon>Perilla</taxon>
    </lineage>
</organism>
<protein>
    <recommendedName>
        <fullName evidence="5">Zinc finger BED domain-containing protein RICESLEEPER 2-like</fullName>
    </recommendedName>
</protein>
<reference evidence="3 4" key="1">
    <citation type="journal article" date="2021" name="Nat. Commun.">
        <title>Incipient diploidization of the medicinal plant Perilla within 10,000 years.</title>
        <authorList>
            <person name="Zhang Y."/>
            <person name="Shen Q."/>
            <person name="Leng L."/>
            <person name="Zhang D."/>
            <person name="Chen S."/>
            <person name="Shi Y."/>
            <person name="Ning Z."/>
            <person name="Chen S."/>
        </authorList>
    </citation>
    <scope>NUCLEOTIDE SEQUENCE [LARGE SCALE GENOMIC DNA]</scope>
    <source>
        <strain evidence="4">cv. PC099</strain>
    </source>
</reference>
<dbReference type="InterPro" id="IPR008906">
    <property type="entry name" value="HATC_C_dom"/>
</dbReference>
<evidence type="ECO:0000313" key="3">
    <source>
        <dbReference type="EMBL" id="KAH6832928.1"/>
    </source>
</evidence>
<dbReference type="GO" id="GO:0046983">
    <property type="term" value="F:protein dimerization activity"/>
    <property type="evidence" value="ECO:0007669"/>
    <property type="project" value="InterPro"/>
</dbReference>
<dbReference type="InterPro" id="IPR025525">
    <property type="entry name" value="hAT-like_transposase_RNase-H"/>
</dbReference>
<dbReference type="PANTHER" id="PTHR23272">
    <property type="entry name" value="BED FINGER-RELATED"/>
    <property type="match status" value="1"/>
</dbReference>
<feature type="domain" description="hAT-like transposase RNase-H fold" evidence="2">
    <location>
        <begin position="81"/>
        <end position="179"/>
    </location>
</feature>
<dbReference type="Proteomes" id="UP001190926">
    <property type="component" value="Unassembled WGS sequence"/>
</dbReference>
<evidence type="ECO:0000313" key="4">
    <source>
        <dbReference type="Proteomes" id="UP001190926"/>
    </source>
</evidence>
<accession>A0AAD4PAM2</accession>
<comment type="caution">
    <text evidence="3">The sequence shown here is derived from an EMBL/GenBank/DDBJ whole genome shotgun (WGS) entry which is preliminary data.</text>
</comment>
<dbReference type="GO" id="GO:0003677">
    <property type="term" value="F:DNA binding"/>
    <property type="evidence" value="ECO:0007669"/>
    <property type="project" value="InterPro"/>
</dbReference>